<keyword evidence="3" id="KW-1185">Reference proteome</keyword>
<protein>
    <submittedName>
        <fullName evidence="2">Uncharacterized protein</fullName>
    </submittedName>
</protein>
<organism evidence="2 3">
    <name type="scientific">Rhizoctonia solani</name>
    <dbReference type="NCBI Taxonomy" id="456999"/>
    <lineage>
        <taxon>Eukaryota</taxon>
        <taxon>Fungi</taxon>
        <taxon>Dikarya</taxon>
        <taxon>Basidiomycota</taxon>
        <taxon>Agaricomycotina</taxon>
        <taxon>Agaricomycetes</taxon>
        <taxon>Cantharellales</taxon>
        <taxon>Ceratobasidiaceae</taxon>
        <taxon>Rhizoctonia</taxon>
    </lineage>
</organism>
<proteinExistence type="predicted"/>
<evidence type="ECO:0000313" key="3">
    <source>
        <dbReference type="Proteomes" id="UP000044841"/>
    </source>
</evidence>
<accession>A0A0K6GAU6</accession>
<feature type="compositionally biased region" description="Polar residues" evidence="1">
    <location>
        <begin position="24"/>
        <end position="36"/>
    </location>
</feature>
<feature type="region of interest" description="Disordered" evidence="1">
    <location>
        <begin position="1"/>
        <end position="114"/>
    </location>
</feature>
<evidence type="ECO:0000313" key="2">
    <source>
        <dbReference type="EMBL" id="CUA75474.1"/>
    </source>
</evidence>
<sequence length="482" mass="53756">MFATAHRHIPGQPAYTGHNRRTHTATGLSVSSSPYNDSHHPAQQAHHFTRSSHRASPVPGHSSTTDSAQSSPRRGAYSPASSSSGSSSSAKSVRWGESDSDEEGRISPGCYSVDSRKAHPKPVLKYRTLHVANAPSLFDKKTPKIALSASIDTVLCNIITCVKNFKCPSELNFTPNAAHASIIHQDGVEKDVSFIEQLQTFEALGKRLTEVPTHGDTQSRDKYDTTRATIGRAMPRMQEDFVDSSKLHPKPVLKCPGFNVANVPSLFDENMPKVAALAAMDGILRDLAKCLKNFKDPSELDFTANSASIMELAKVEKNKLFIDQLRRLERLAKRLDEIPTHDDALLMGTHNIAGMAIKRALFRMQEVQNKLGAKFIRSALDELAAEVRIRVGGFVYPLDLGFSKTSEDGILLQTERNKLFIHQLHVLCLFMGRLNNIPQYNDEKLERKHRVIGDDIGQNLDRMKEHQLGLYRRQLMEADQYR</sequence>
<gene>
    <name evidence="2" type="ORF">RSOLAG22IIIB_11774</name>
</gene>
<dbReference type="AlphaFoldDB" id="A0A0K6GAU6"/>
<reference evidence="2 3" key="1">
    <citation type="submission" date="2015-07" db="EMBL/GenBank/DDBJ databases">
        <authorList>
            <person name="Noorani M."/>
        </authorList>
    </citation>
    <scope>NUCLEOTIDE SEQUENCE [LARGE SCALE GENOMIC DNA]</scope>
    <source>
        <strain evidence="2">BBA 69670</strain>
    </source>
</reference>
<dbReference type="Proteomes" id="UP000044841">
    <property type="component" value="Unassembled WGS sequence"/>
</dbReference>
<feature type="compositionally biased region" description="Low complexity" evidence="1">
    <location>
        <begin position="70"/>
        <end position="89"/>
    </location>
</feature>
<dbReference type="EMBL" id="CYGV01001555">
    <property type="protein sequence ID" value="CUA75474.1"/>
    <property type="molecule type" value="Genomic_DNA"/>
</dbReference>
<evidence type="ECO:0000256" key="1">
    <source>
        <dbReference type="SAM" id="MobiDB-lite"/>
    </source>
</evidence>
<name>A0A0K6GAU6_9AGAM</name>